<sequence length="216" mass="25170">MQLDTYLRLIDKELLPYIQLTSESPFDPIIVKNQSKSWKMIGNGNYAGVFTHHANPEWVVKVYGRNPKELQKEIEVYKKLGSHDSYSTLYAYGEDYLVLKKLEGITLFEAVVNGVPIPDSVIIDIDKGLQYAKSVGLNPYDVHGKNVVMNNGRGFIVDVSDFYKQGYCCKWDDLKKAYNRIYRPFLLKYHPPIPFFIMNWIRKGYRLYRKKKKGNI</sequence>
<dbReference type="PANTHER" id="PTHR37171">
    <property type="entry name" value="SERINE/THREONINE-PROTEIN KINASE YRZF-RELATED"/>
    <property type="match status" value="1"/>
</dbReference>
<evidence type="ECO:0008006" key="3">
    <source>
        <dbReference type="Google" id="ProtNLM"/>
    </source>
</evidence>
<dbReference type="PANTHER" id="PTHR37171:SF1">
    <property type="entry name" value="SERINE_THREONINE-PROTEIN KINASE YRZF-RELATED"/>
    <property type="match status" value="1"/>
</dbReference>
<dbReference type="Gene3D" id="1.10.510.10">
    <property type="entry name" value="Transferase(Phosphotransferase) domain 1"/>
    <property type="match status" value="1"/>
</dbReference>
<organism evidence="1 2">
    <name type="scientific">Neobacillus ginsengisoli</name>
    <dbReference type="NCBI Taxonomy" id="904295"/>
    <lineage>
        <taxon>Bacteria</taxon>
        <taxon>Bacillati</taxon>
        <taxon>Bacillota</taxon>
        <taxon>Bacilli</taxon>
        <taxon>Bacillales</taxon>
        <taxon>Bacillaceae</taxon>
        <taxon>Neobacillus</taxon>
    </lineage>
</organism>
<dbReference type="InterPro" id="IPR011009">
    <property type="entry name" value="Kinase-like_dom_sf"/>
</dbReference>
<evidence type="ECO:0000313" key="1">
    <source>
        <dbReference type="EMBL" id="MDQ0198646.1"/>
    </source>
</evidence>
<comment type="caution">
    <text evidence="1">The sequence shown here is derived from an EMBL/GenBank/DDBJ whole genome shotgun (WGS) entry which is preliminary data.</text>
</comment>
<accession>A0ABT9XTG9</accession>
<name>A0ABT9XTG9_9BACI</name>
<dbReference type="EMBL" id="JAUSTW010000002">
    <property type="protein sequence ID" value="MDQ0198646.1"/>
    <property type="molecule type" value="Genomic_DNA"/>
</dbReference>
<dbReference type="Proteomes" id="UP001224122">
    <property type="component" value="Unassembled WGS sequence"/>
</dbReference>
<reference evidence="1 2" key="1">
    <citation type="submission" date="2023-07" db="EMBL/GenBank/DDBJ databases">
        <title>Genomic Encyclopedia of Type Strains, Phase IV (KMG-IV): sequencing the most valuable type-strain genomes for metagenomic binning, comparative biology and taxonomic classification.</title>
        <authorList>
            <person name="Goeker M."/>
        </authorList>
    </citation>
    <scope>NUCLEOTIDE SEQUENCE [LARGE SCALE GENOMIC DNA]</scope>
    <source>
        <strain evidence="1 2">DSM 27594</strain>
    </source>
</reference>
<dbReference type="InterPro" id="IPR052396">
    <property type="entry name" value="Meiotic_Drive_Suppr_Kinase"/>
</dbReference>
<dbReference type="SUPFAM" id="SSF56112">
    <property type="entry name" value="Protein kinase-like (PK-like)"/>
    <property type="match status" value="1"/>
</dbReference>
<gene>
    <name evidence="1" type="ORF">J2S10_001787</name>
</gene>
<proteinExistence type="predicted"/>
<protein>
    <recommendedName>
        <fullName evidence="3">Serine/threonine protein kinase</fullName>
    </recommendedName>
</protein>
<keyword evidence="2" id="KW-1185">Reference proteome</keyword>
<evidence type="ECO:0000313" key="2">
    <source>
        <dbReference type="Proteomes" id="UP001224122"/>
    </source>
</evidence>
<dbReference type="RefSeq" id="WP_307406652.1">
    <property type="nucleotide sequence ID" value="NZ_JAUSTW010000002.1"/>
</dbReference>